<organism evidence="1">
    <name type="scientific">viral metagenome</name>
    <dbReference type="NCBI Taxonomy" id="1070528"/>
    <lineage>
        <taxon>unclassified sequences</taxon>
        <taxon>metagenomes</taxon>
        <taxon>organismal metagenomes</taxon>
    </lineage>
</organism>
<reference evidence="1" key="1">
    <citation type="journal article" date="2020" name="Nature">
        <title>Giant virus diversity and host interactions through global metagenomics.</title>
        <authorList>
            <person name="Schulz F."/>
            <person name="Roux S."/>
            <person name="Paez-Espino D."/>
            <person name="Jungbluth S."/>
            <person name="Walsh D.A."/>
            <person name="Denef V.J."/>
            <person name="McMahon K.D."/>
            <person name="Konstantinidis K.T."/>
            <person name="Eloe-Fadrosh E.A."/>
            <person name="Kyrpides N.C."/>
            <person name="Woyke T."/>
        </authorList>
    </citation>
    <scope>NUCLEOTIDE SEQUENCE</scope>
    <source>
        <strain evidence="1">GVMAG-M-3300023184-86</strain>
    </source>
</reference>
<accession>A0A6C0IHY1</accession>
<proteinExistence type="predicted"/>
<evidence type="ECO:0000313" key="1">
    <source>
        <dbReference type="EMBL" id="QHT92026.1"/>
    </source>
</evidence>
<dbReference type="EMBL" id="MN740174">
    <property type="protein sequence ID" value="QHT92026.1"/>
    <property type="molecule type" value="Genomic_DNA"/>
</dbReference>
<protein>
    <submittedName>
        <fullName evidence="1">Uncharacterized protein</fullName>
    </submittedName>
</protein>
<name>A0A6C0IHY1_9ZZZZ</name>
<sequence>MITGEKDNFLIKLILVIITNVLYDTNIIHYD</sequence>
<dbReference type="AlphaFoldDB" id="A0A6C0IHY1"/>